<sequence>MLGADNDTASYSQNTEKESPSSLTYVFLQKSSFAYRRHWAPPLYEWGLASLFTLVSLGKHRRDNLIPLIFYSLTLFQFSAIFLSFFFLLLFPLREGTLHQRSWTLSLPGGPMADTRAQVMCYPGKAIDAAVGRGEEEWGGNHHKAHADGGRVKRSRPLPHARAFVKTRSKSHQKLKQTEQREGLDICRGSSTTLSLTQNLHLQ</sequence>
<reference evidence="2 3" key="1">
    <citation type="submission" date="2021-06" db="EMBL/GenBank/DDBJ databases">
        <title>Caerostris extrusa draft genome.</title>
        <authorList>
            <person name="Kono N."/>
            <person name="Arakawa K."/>
        </authorList>
    </citation>
    <scope>NUCLEOTIDE SEQUENCE [LARGE SCALE GENOMIC DNA]</scope>
</reference>
<dbReference type="EMBL" id="BPLR01019523">
    <property type="protein sequence ID" value="GIX68773.1"/>
    <property type="molecule type" value="Genomic_DNA"/>
</dbReference>
<protein>
    <submittedName>
        <fullName evidence="2">Uncharacterized protein</fullName>
    </submittedName>
</protein>
<accession>A0AAV4M8N3</accession>
<dbReference type="AlphaFoldDB" id="A0AAV4M8N3"/>
<comment type="caution">
    <text evidence="2">The sequence shown here is derived from an EMBL/GenBank/DDBJ whole genome shotgun (WGS) entry which is preliminary data.</text>
</comment>
<evidence type="ECO:0000313" key="2">
    <source>
        <dbReference type="EMBL" id="GIX68773.1"/>
    </source>
</evidence>
<organism evidence="2 3">
    <name type="scientific">Caerostris extrusa</name>
    <name type="common">Bark spider</name>
    <name type="synonym">Caerostris bankana</name>
    <dbReference type="NCBI Taxonomy" id="172846"/>
    <lineage>
        <taxon>Eukaryota</taxon>
        <taxon>Metazoa</taxon>
        <taxon>Ecdysozoa</taxon>
        <taxon>Arthropoda</taxon>
        <taxon>Chelicerata</taxon>
        <taxon>Arachnida</taxon>
        <taxon>Araneae</taxon>
        <taxon>Araneomorphae</taxon>
        <taxon>Entelegynae</taxon>
        <taxon>Araneoidea</taxon>
        <taxon>Araneidae</taxon>
        <taxon>Caerostris</taxon>
    </lineage>
</organism>
<name>A0AAV4M8N3_CAEEX</name>
<keyword evidence="3" id="KW-1185">Reference proteome</keyword>
<keyword evidence="1" id="KW-1133">Transmembrane helix</keyword>
<evidence type="ECO:0000256" key="1">
    <source>
        <dbReference type="SAM" id="Phobius"/>
    </source>
</evidence>
<feature type="transmembrane region" description="Helical" evidence="1">
    <location>
        <begin position="69"/>
        <end position="91"/>
    </location>
</feature>
<gene>
    <name evidence="2" type="ORF">CEXT_521341</name>
</gene>
<keyword evidence="1" id="KW-0472">Membrane</keyword>
<proteinExistence type="predicted"/>
<dbReference type="Proteomes" id="UP001054945">
    <property type="component" value="Unassembled WGS sequence"/>
</dbReference>
<evidence type="ECO:0000313" key="3">
    <source>
        <dbReference type="Proteomes" id="UP001054945"/>
    </source>
</evidence>
<keyword evidence="1" id="KW-0812">Transmembrane</keyword>